<comment type="caution">
    <text evidence="5">The sequence shown here is derived from an EMBL/GenBank/DDBJ whole genome shotgun (WGS) entry which is preliminary data.</text>
</comment>
<keyword evidence="3" id="KW-0175">Coiled coil</keyword>
<accession>A0ABN9X018</accession>
<dbReference type="Proteomes" id="UP001189429">
    <property type="component" value="Unassembled WGS sequence"/>
</dbReference>
<dbReference type="EMBL" id="CAUYUJ010019627">
    <property type="protein sequence ID" value="CAK0892558.1"/>
    <property type="molecule type" value="Genomic_DNA"/>
</dbReference>
<organism evidence="5 6">
    <name type="scientific">Prorocentrum cordatum</name>
    <dbReference type="NCBI Taxonomy" id="2364126"/>
    <lineage>
        <taxon>Eukaryota</taxon>
        <taxon>Sar</taxon>
        <taxon>Alveolata</taxon>
        <taxon>Dinophyceae</taxon>
        <taxon>Prorocentrales</taxon>
        <taxon>Prorocentraceae</taxon>
        <taxon>Prorocentrum</taxon>
    </lineage>
</organism>
<dbReference type="Gene3D" id="3.30.1120.90">
    <property type="entry name" value="Nucleosome assembly protein"/>
    <property type="match status" value="1"/>
</dbReference>
<dbReference type="InterPro" id="IPR002164">
    <property type="entry name" value="NAP_family"/>
</dbReference>
<evidence type="ECO:0000256" key="2">
    <source>
        <dbReference type="RuleBase" id="RU003876"/>
    </source>
</evidence>
<evidence type="ECO:0000256" key="4">
    <source>
        <dbReference type="SAM" id="MobiDB-lite"/>
    </source>
</evidence>
<gene>
    <name evidence="5" type="ORF">PCOR1329_LOCUS72183</name>
</gene>
<reference evidence="5" key="1">
    <citation type="submission" date="2023-10" db="EMBL/GenBank/DDBJ databases">
        <authorList>
            <person name="Chen Y."/>
            <person name="Shah S."/>
            <person name="Dougan E. K."/>
            <person name="Thang M."/>
            <person name="Chan C."/>
        </authorList>
    </citation>
    <scope>NUCLEOTIDE SEQUENCE [LARGE SCALE GENOMIC DNA]</scope>
</reference>
<name>A0ABN9X018_9DINO</name>
<feature type="compositionally biased region" description="Basic and acidic residues" evidence="4">
    <location>
        <begin position="293"/>
        <end position="305"/>
    </location>
</feature>
<dbReference type="InterPro" id="IPR037231">
    <property type="entry name" value="NAP-like_sf"/>
</dbReference>
<evidence type="ECO:0008006" key="7">
    <source>
        <dbReference type="Google" id="ProtNLM"/>
    </source>
</evidence>
<keyword evidence="6" id="KW-1185">Reference proteome</keyword>
<evidence type="ECO:0000313" key="5">
    <source>
        <dbReference type="EMBL" id="CAK0892558.1"/>
    </source>
</evidence>
<evidence type="ECO:0000313" key="6">
    <source>
        <dbReference type="Proteomes" id="UP001189429"/>
    </source>
</evidence>
<feature type="region of interest" description="Disordered" evidence="4">
    <location>
        <begin position="354"/>
        <end position="392"/>
    </location>
</feature>
<feature type="region of interest" description="Disordered" evidence="4">
    <location>
        <begin position="289"/>
        <end position="327"/>
    </location>
</feature>
<feature type="coiled-coil region" evidence="3">
    <location>
        <begin position="414"/>
        <end position="441"/>
    </location>
</feature>
<dbReference type="PANTHER" id="PTHR11875">
    <property type="entry name" value="TESTIS-SPECIFIC Y-ENCODED PROTEIN"/>
    <property type="match status" value="1"/>
</dbReference>
<dbReference type="Gene3D" id="1.20.5.1500">
    <property type="match status" value="1"/>
</dbReference>
<evidence type="ECO:0000256" key="3">
    <source>
        <dbReference type="SAM" id="Coils"/>
    </source>
</evidence>
<protein>
    <recommendedName>
        <fullName evidence="7">Nucleosome assembly protein</fullName>
    </recommendedName>
</protein>
<proteinExistence type="inferred from homology"/>
<sequence length="618" mass="68388">MQRHFDLESEVLEQVKQLVDMHALVGNEFGTPLPLSLQGAPALSTLSCVDVDSQSVVDGAPDFSPMCDIEDIIVVCLRAFMASQARWRPTIIGPVAAADWPKTVRELMGRAVSHGSSVENRLLLSHILSIPKPLDRELMPGDLSHRNSGMHADSKAWLAAAIRRAHFPKPAESYLADYVRLKRGSGWKFCSRALDINGLCAVLNNTGAFVASKVSDGGRAKNYRVRDAPAEGARLRGLFQLLPVTFELDFAAIVDPDSPCPMEETGRALRVTVKVPLWKIKDSAMEEGVYDPAQHDSRRAYREGTEASNDGAEGASDDECPPQPETKTTGEEFLEVLAEIMRNDTEAPSLVGLEASDEEQSPPGPPPPCAGDRVQMSPAASEGEGGEKDEANSHRFLRARHKAVEPRCLPQPEMHSISREMKALDDQYLEIEREFEKKVRELRKEFSERQQPLLEARTKILKGEAGGDQKTGTPAVKGFWLEALGNHPAFEGAIEEWDAPVLEYLQDITQISLDPDDSSKGFKLRFEFAPNPYFEEAVLSKEYHTKEKSPYTGETGLTEIIASDITWKAWAPSFSLASPISLLRIPARLRQLCYRWGQWSGMPGEFKQPPVRQTGPPP</sequence>
<comment type="similarity">
    <text evidence="1 2">Belongs to the nucleosome assembly protein (NAP) family.</text>
</comment>
<evidence type="ECO:0000256" key="1">
    <source>
        <dbReference type="ARBA" id="ARBA00009947"/>
    </source>
</evidence>
<dbReference type="SUPFAM" id="SSF143113">
    <property type="entry name" value="NAP-like"/>
    <property type="match status" value="1"/>
</dbReference>
<dbReference type="Pfam" id="PF00956">
    <property type="entry name" value="NAP"/>
    <property type="match status" value="1"/>
</dbReference>